<evidence type="ECO:0000313" key="1">
    <source>
        <dbReference type="EMBL" id="SVA24663.1"/>
    </source>
</evidence>
<dbReference type="Gene3D" id="2.40.180.10">
    <property type="entry name" value="Catalase core domain"/>
    <property type="match status" value="1"/>
</dbReference>
<protein>
    <recommendedName>
        <fullName evidence="2">Catalase</fullName>
    </recommendedName>
</protein>
<dbReference type="SUPFAM" id="SSF56634">
    <property type="entry name" value="Heme-dependent catalase-like"/>
    <property type="match status" value="1"/>
</dbReference>
<dbReference type="InterPro" id="IPR020835">
    <property type="entry name" value="Catalase_sf"/>
</dbReference>
<reference evidence="1" key="1">
    <citation type="submission" date="2018-05" db="EMBL/GenBank/DDBJ databases">
        <authorList>
            <person name="Lanie J.A."/>
            <person name="Ng W.-L."/>
            <person name="Kazmierczak K.M."/>
            <person name="Andrzejewski T.M."/>
            <person name="Davidsen T.M."/>
            <person name="Wayne K.J."/>
            <person name="Tettelin H."/>
            <person name="Glass J.I."/>
            <person name="Rusch D."/>
            <person name="Podicherti R."/>
            <person name="Tsui H.-C.T."/>
            <person name="Winkler M.E."/>
        </authorList>
    </citation>
    <scope>NUCLEOTIDE SEQUENCE</scope>
</reference>
<dbReference type="AlphaFoldDB" id="A0A381UDE9"/>
<dbReference type="EMBL" id="UINC01005967">
    <property type="protein sequence ID" value="SVA24663.1"/>
    <property type="molecule type" value="Genomic_DNA"/>
</dbReference>
<accession>A0A381UDE9</accession>
<sequence length="374" mass="43428">MLKKIPILKKTVLILFLLFSFSSYSQTISLGIEHEEIIKKEISDENELSIINELGNIITRLYKIDAQRELENGKIVTRRTNSKTHGCIEGDFKVESHLPENLSKGFITPNSNYKALIRFANGNLGVQPDIIPDGRSISIKLKNVPGKRVIGSKNTGDVDLHLISANIFFCDNPQEMIDLFLFNENKKKWLFKNLLKFKRLSAIFKNVDVIKNKSVIISNPIEIPYFTPVPFKLGDKQQVKYIIKPCSQIEPFEIPENPSDNFLRENMQEYLEQKDVCFDFFIQLKKDYMSIDNARVEWREKDSPYIKVAQLIIPKQFFNNPETDKSCEDETYFPYNTLEENKPLGSMNRARFAIYQKLTTLRMNYNNKETGPIF</sequence>
<name>A0A381UDE9_9ZZZZ</name>
<evidence type="ECO:0008006" key="2">
    <source>
        <dbReference type="Google" id="ProtNLM"/>
    </source>
</evidence>
<organism evidence="1">
    <name type="scientific">marine metagenome</name>
    <dbReference type="NCBI Taxonomy" id="408172"/>
    <lineage>
        <taxon>unclassified sequences</taxon>
        <taxon>metagenomes</taxon>
        <taxon>ecological metagenomes</taxon>
    </lineage>
</organism>
<proteinExistence type="predicted"/>
<gene>
    <name evidence="1" type="ORF">METZ01_LOCUS77517</name>
</gene>
<dbReference type="GO" id="GO:0020037">
    <property type="term" value="F:heme binding"/>
    <property type="evidence" value="ECO:0007669"/>
    <property type="project" value="InterPro"/>
</dbReference>